<proteinExistence type="predicted"/>
<name>A0A0F9X730_9ZZZZ</name>
<sequence length="155" mass="17248">MAYDAPKNPDPVEWKGNLDTLKGIAAFARDRAKRAECGVASGWISMQLLQLEHRILACDEALTGLIGRKVLDVIFDQARIAYEISQERNAAREQLAVHGRAFKLILERVQRLAEETNERDSLNTAVIIEHIIEATDGDEGAIASIRVLGIEWPES</sequence>
<gene>
    <name evidence="1" type="ORF">LCGC14_0258170</name>
</gene>
<comment type="caution">
    <text evidence="1">The sequence shown here is derived from an EMBL/GenBank/DDBJ whole genome shotgun (WGS) entry which is preliminary data.</text>
</comment>
<dbReference type="AlphaFoldDB" id="A0A0F9X730"/>
<reference evidence="1" key="1">
    <citation type="journal article" date="2015" name="Nature">
        <title>Complex archaea that bridge the gap between prokaryotes and eukaryotes.</title>
        <authorList>
            <person name="Spang A."/>
            <person name="Saw J.H."/>
            <person name="Jorgensen S.L."/>
            <person name="Zaremba-Niedzwiedzka K."/>
            <person name="Martijn J."/>
            <person name="Lind A.E."/>
            <person name="van Eijk R."/>
            <person name="Schleper C."/>
            <person name="Guy L."/>
            <person name="Ettema T.J."/>
        </authorList>
    </citation>
    <scope>NUCLEOTIDE SEQUENCE</scope>
</reference>
<dbReference type="EMBL" id="LAZR01000138">
    <property type="protein sequence ID" value="KKN87363.1"/>
    <property type="molecule type" value="Genomic_DNA"/>
</dbReference>
<organism evidence="1">
    <name type="scientific">marine sediment metagenome</name>
    <dbReference type="NCBI Taxonomy" id="412755"/>
    <lineage>
        <taxon>unclassified sequences</taxon>
        <taxon>metagenomes</taxon>
        <taxon>ecological metagenomes</taxon>
    </lineage>
</organism>
<accession>A0A0F9X730</accession>
<protein>
    <submittedName>
        <fullName evidence="1">Uncharacterized protein</fullName>
    </submittedName>
</protein>
<evidence type="ECO:0000313" key="1">
    <source>
        <dbReference type="EMBL" id="KKN87363.1"/>
    </source>
</evidence>